<evidence type="ECO:0000256" key="2">
    <source>
        <dbReference type="SAM" id="Phobius"/>
    </source>
</evidence>
<keyword evidence="2" id="KW-0812">Transmembrane</keyword>
<evidence type="ECO:0000313" key="3">
    <source>
        <dbReference type="EMBL" id="PIL37764.1"/>
    </source>
</evidence>
<proteinExistence type="predicted"/>
<dbReference type="Proteomes" id="UP000230002">
    <property type="component" value="Unassembled WGS sequence"/>
</dbReference>
<dbReference type="AlphaFoldDB" id="A0A2G8SVH6"/>
<keyword evidence="2" id="KW-0472">Membrane</keyword>
<dbReference type="Gene3D" id="2.60.120.260">
    <property type="entry name" value="Galactose-binding domain-like"/>
    <property type="match status" value="1"/>
</dbReference>
<evidence type="ECO:0000256" key="1">
    <source>
        <dbReference type="SAM" id="MobiDB-lite"/>
    </source>
</evidence>
<name>A0A2G8SVH6_9APHY</name>
<dbReference type="OrthoDB" id="2757989at2759"/>
<feature type="transmembrane region" description="Helical" evidence="2">
    <location>
        <begin position="181"/>
        <end position="201"/>
    </location>
</feature>
<feature type="region of interest" description="Disordered" evidence="1">
    <location>
        <begin position="206"/>
        <end position="228"/>
    </location>
</feature>
<protein>
    <submittedName>
        <fullName evidence="3">Uncharacterized protein</fullName>
    </submittedName>
</protein>
<dbReference type="STRING" id="1077348.A0A2G8SVH6"/>
<gene>
    <name evidence="3" type="ORF">GSI_01458</name>
</gene>
<keyword evidence="4" id="KW-1185">Reference proteome</keyword>
<sequence>MSSTGWPNNLTFVDDFDSRIQYSAGWQVVTGGAEVEGTKHGADKAGMTATFSFSGTFVSVVGSLGSVDVYGIPTMTYAIDGSLVDTYTAPVLAPGTFRLNQTFFNSPTLDPGSHTLDPGSHTLVITNVNGTSPNVVWLDYILFAESTPSAPSSTTTIVSSSSASLQTSASAPVQGPHKSNVGAIVGGIVGGVAGLALLAAVQRTGANRDSDSTPPDPPAGPDSELVWRDGAEYGPWKRAAVVETTRLRLSTL</sequence>
<keyword evidence="2" id="KW-1133">Transmembrane helix</keyword>
<organism evidence="3 4">
    <name type="scientific">Ganoderma sinense ZZ0214-1</name>
    <dbReference type="NCBI Taxonomy" id="1077348"/>
    <lineage>
        <taxon>Eukaryota</taxon>
        <taxon>Fungi</taxon>
        <taxon>Dikarya</taxon>
        <taxon>Basidiomycota</taxon>
        <taxon>Agaricomycotina</taxon>
        <taxon>Agaricomycetes</taxon>
        <taxon>Polyporales</taxon>
        <taxon>Polyporaceae</taxon>
        <taxon>Ganoderma</taxon>
    </lineage>
</organism>
<accession>A0A2G8SVH6</accession>
<evidence type="ECO:0000313" key="4">
    <source>
        <dbReference type="Proteomes" id="UP000230002"/>
    </source>
</evidence>
<dbReference type="EMBL" id="AYKW01000001">
    <property type="protein sequence ID" value="PIL37764.1"/>
    <property type="molecule type" value="Genomic_DNA"/>
</dbReference>
<reference evidence="3 4" key="1">
    <citation type="journal article" date="2015" name="Sci. Rep.">
        <title>Chromosome-level genome map provides insights into diverse defense mechanisms in the medicinal fungus Ganoderma sinense.</title>
        <authorList>
            <person name="Zhu Y."/>
            <person name="Xu J."/>
            <person name="Sun C."/>
            <person name="Zhou S."/>
            <person name="Xu H."/>
            <person name="Nelson D.R."/>
            <person name="Qian J."/>
            <person name="Song J."/>
            <person name="Luo H."/>
            <person name="Xiang L."/>
            <person name="Li Y."/>
            <person name="Xu Z."/>
            <person name="Ji A."/>
            <person name="Wang L."/>
            <person name="Lu S."/>
            <person name="Hayward A."/>
            <person name="Sun W."/>
            <person name="Li X."/>
            <person name="Schwartz D.C."/>
            <person name="Wang Y."/>
            <person name="Chen S."/>
        </authorList>
    </citation>
    <scope>NUCLEOTIDE SEQUENCE [LARGE SCALE GENOMIC DNA]</scope>
    <source>
        <strain evidence="3 4">ZZ0214-1</strain>
    </source>
</reference>
<comment type="caution">
    <text evidence="3">The sequence shown here is derived from an EMBL/GenBank/DDBJ whole genome shotgun (WGS) entry which is preliminary data.</text>
</comment>